<name>A0A917EVA9_9MICO</name>
<dbReference type="AlphaFoldDB" id="A0A917EVA9"/>
<keyword evidence="1" id="KW-1133">Transmembrane helix</keyword>
<keyword evidence="3" id="KW-1185">Reference proteome</keyword>
<protein>
    <submittedName>
        <fullName evidence="2">Uncharacterized protein</fullName>
    </submittedName>
</protein>
<keyword evidence="1" id="KW-0812">Transmembrane</keyword>
<proteinExistence type="predicted"/>
<dbReference type="Proteomes" id="UP000598775">
    <property type="component" value="Unassembled WGS sequence"/>
</dbReference>
<accession>A0A917EVA9</accession>
<evidence type="ECO:0000313" key="2">
    <source>
        <dbReference type="EMBL" id="GGF11439.1"/>
    </source>
</evidence>
<reference evidence="2 3" key="1">
    <citation type="journal article" date="2014" name="Int. J. Syst. Evol. Microbiol.">
        <title>Complete genome sequence of Corynebacterium casei LMG S-19264T (=DSM 44701T), isolated from a smear-ripened cheese.</title>
        <authorList>
            <consortium name="US DOE Joint Genome Institute (JGI-PGF)"/>
            <person name="Walter F."/>
            <person name="Albersmeier A."/>
            <person name="Kalinowski J."/>
            <person name="Ruckert C."/>
        </authorList>
    </citation>
    <scope>NUCLEOTIDE SEQUENCE [LARGE SCALE GENOMIC DNA]</scope>
    <source>
        <strain evidence="2 3">CGMCC 1.12976</strain>
    </source>
</reference>
<evidence type="ECO:0000256" key="1">
    <source>
        <dbReference type="SAM" id="Phobius"/>
    </source>
</evidence>
<sequence length="425" mass="46378">MLRSDFENHPLWELLRESGRLVSEILDEGDPSDVASLEVVSIIQAHLWSFHKQRARNSTMFTARMLIDTQAAWQGVVDHLTSRSAINPDAGAEVAAAAASAELALLTLAPWPRLFAAPAEAEREQTIFEDLLEAQRLSIASLGISHGHLREEIDEFIEETTRVKDEAIAELSSTTARAVTLEGQLVNQAARVDSAVDRAEATTSELRKKDDDAWEAWVAEARVKFDERFDPLLNEIGSKLTIAQERLTELEKTEGEFKALASASAADKLAGHYKKEADSGRSYGIRLYIGGVAALLLGAIPLVLSAFGIPHEISSSEWQEVAIRLSIGALFVTAATVAIKLGADFFREATKAKRMELEMRTIGPFLSTVADRTEVDRVQLAIVESVFGQGYSIQNVDAKDETVNVTAVGSLLDSLTKLFKTTSGS</sequence>
<feature type="transmembrane region" description="Helical" evidence="1">
    <location>
        <begin position="321"/>
        <end position="343"/>
    </location>
</feature>
<organism evidence="2 3">
    <name type="scientific">Subtercola lobariae</name>
    <dbReference type="NCBI Taxonomy" id="1588641"/>
    <lineage>
        <taxon>Bacteria</taxon>
        <taxon>Bacillati</taxon>
        <taxon>Actinomycetota</taxon>
        <taxon>Actinomycetes</taxon>
        <taxon>Micrococcales</taxon>
        <taxon>Microbacteriaceae</taxon>
        <taxon>Subtercola</taxon>
    </lineage>
</organism>
<feature type="transmembrane region" description="Helical" evidence="1">
    <location>
        <begin position="287"/>
        <end position="309"/>
    </location>
</feature>
<gene>
    <name evidence="2" type="ORF">GCM10011399_01610</name>
</gene>
<comment type="caution">
    <text evidence="2">The sequence shown here is derived from an EMBL/GenBank/DDBJ whole genome shotgun (WGS) entry which is preliminary data.</text>
</comment>
<evidence type="ECO:0000313" key="3">
    <source>
        <dbReference type="Proteomes" id="UP000598775"/>
    </source>
</evidence>
<dbReference type="EMBL" id="BMGP01000001">
    <property type="protein sequence ID" value="GGF11439.1"/>
    <property type="molecule type" value="Genomic_DNA"/>
</dbReference>
<keyword evidence="1" id="KW-0472">Membrane</keyword>